<dbReference type="PRINTS" id="PR00625">
    <property type="entry name" value="JDOMAIN"/>
</dbReference>
<dbReference type="Proteomes" id="UP000681722">
    <property type="component" value="Unassembled WGS sequence"/>
</dbReference>
<dbReference type="InterPro" id="IPR036869">
    <property type="entry name" value="J_dom_sf"/>
</dbReference>
<evidence type="ECO:0000256" key="6">
    <source>
        <dbReference type="SAM" id="Coils"/>
    </source>
</evidence>
<dbReference type="EMBL" id="CAJNOQ010004197">
    <property type="protein sequence ID" value="CAF1048779.1"/>
    <property type="molecule type" value="Genomic_DNA"/>
</dbReference>
<evidence type="ECO:0000313" key="10">
    <source>
        <dbReference type="EMBL" id="CAF3818468.1"/>
    </source>
</evidence>
<dbReference type="OrthoDB" id="9992186at2759"/>
<keyword evidence="11" id="KW-1185">Reference proteome</keyword>
<name>A0A814KB96_9BILA</name>
<proteinExistence type="predicted"/>
<dbReference type="GO" id="GO:0036503">
    <property type="term" value="P:ERAD pathway"/>
    <property type="evidence" value="ECO:0007669"/>
    <property type="project" value="TreeGrafter"/>
</dbReference>
<evidence type="ECO:0000256" key="4">
    <source>
        <dbReference type="ARBA" id="ARBA00045428"/>
    </source>
</evidence>
<comment type="caution">
    <text evidence="9">The sequence shown here is derived from an EMBL/GenBank/DDBJ whole genome shotgun (WGS) entry which is preliminary data.</text>
</comment>
<dbReference type="CDD" id="cd06257">
    <property type="entry name" value="DnaJ"/>
    <property type="match status" value="1"/>
</dbReference>
<evidence type="ECO:0000256" key="5">
    <source>
        <dbReference type="ARBA" id="ARBA00046365"/>
    </source>
</evidence>
<dbReference type="PROSITE" id="PS50076">
    <property type="entry name" value="DNAJ_2"/>
    <property type="match status" value="1"/>
</dbReference>
<accession>A0A814KB96</accession>
<evidence type="ECO:0000256" key="7">
    <source>
        <dbReference type="SAM" id="MobiDB-lite"/>
    </source>
</evidence>
<dbReference type="GO" id="GO:0051787">
    <property type="term" value="F:misfolded protein binding"/>
    <property type="evidence" value="ECO:0007669"/>
    <property type="project" value="TreeGrafter"/>
</dbReference>
<dbReference type="PANTHER" id="PTHR44360:SF1">
    <property type="entry name" value="DNAJ HOMOLOG SUBFAMILY B MEMBER 9"/>
    <property type="match status" value="1"/>
</dbReference>
<evidence type="ECO:0000256" key="1">
    <source>
        <dbReference type="ARBA" id="ARBA00023186"/>
    </source>
</evidence>
<feature type="coiled-coil region" evidence="6">
    <location>
        <begin position="247"/>
        <end position="281"/>
    </location>
</feature>
<sequence>MQNSYSCKKILKNISIARRSLDDVLMIQKCGISEVIPLKYHPDKNKDPKAEEQFRQIAEAYDVLGSEDKRRQYDSLGHQGYTSHGSQGGGGAHSSFHFNMNDFFKNFDEAFQSHHQQHQEHHQRAHQRAHQNAFNFGSGGFFDFNSLFDDDDSVMNGGEDSFFGGAFPSFGGFGGGDVFGDMGGSHVHVQHSSFSRSTSGSGQKCHTVTKKQELSTMNDTSTRSSREKLSFMNNGQMIVKTDLSSLLTDYSKNQRQYNDRIQSLEREMTLLRTEVKNACTSQSSQDTDNELNRTYSTKIPRSSYHHEKHVQQQQPQHQNEVKSARTATSSLQSARVTSPSRIPLPIKSAVARKLPNNESLNQTQHKTHQFNISNTHSVDGSFSRVLPQLPSRSKSFNSIDRKSNTNQSTTSSTTTLQKSSTTTSISNTNMHPQSISAMDEANLIRSYNTYVEQLLKKDNQNRRLAELRIPNYTSIEDVIRTNEAILDNDRLRTELSRLKTESILLLRTMKSPGSDNIGNDKISADRERQELVVELSRQVEENKRLRKSLLAQSAKYLTLRHTGNILPNDSHRTSPDLLPQQQQQQQDKTDMKTNSKVTNMNNSNNGNIHRAKTFFHLRDNRDTV</sequence>
<feature type="compositionally biased region" description="Low complexity" evidence="7">
    <location>
        <begin position="192"/>
        <end position="201"/>
    </location>
</feature>
<gene>
    <name evidence="9" type="ORF">GPM918_LOCUS16170</name>
    <name evidence="10" type="ORF">SRO942_LOCUS16170</name>
</gene>
<reference evidence="9" key="1">
    <citation type="submission" date="2021-02" db="EMBL/GenBank/DDBJ databases">
        <authorList>
            <person name="Nowell W R."/>
        </authorList>
    </citation>
    <scope>NUCLEOTIDE SEQUENCE</scope>
</reference>
<feature type="region of interest" description="Disordered" evidence="7">
    <location>
        <begin position="303"/>
        <end position="344"/>
    </location>
</feature>
<dbReference type="Proteomes" id="UP000663829">
    <property type="component" value="Unassembled WGS sequence"/>
</dbReference>
<feature type="compositionally biased region" description="Low complexity" evidence="7">
    <location>
        <begin position="594"/>
        <end position="607"/>
    </location>
</feature>
<feature type="compositionally biased region" description="Polar residues" evidence="7">
    <location>
        <begin position="214"/>
        <end position="223"/>
    </location>
</feature>
<feature type="region of interest" description="Disordered" evidence="7">
    <location>
        <begin position="373"/>
        <end position="433"/>
    </location>
</feature>
<evidence type="ECO:0000313" key="9">
    <source>
        <dbReference type="EMBL" id="CAF1048779.1"/>
    </source>
</evidence>
<dbReference type="EMBL" id="CAJOBC010004197">
    <property type="protein sequence ID" value="CAF3818468.1"/>
    <property type="molecule type" value="Genomic_DNA"/>
</dbReference>
<comment type="subunit">
    <text evidence="5">Interacts with HSPA5/BiP; interaction is direct. Interacts with ERN1/IRE1 (via the luminal region). Interacts with DERL1.</text>
</comment>
<keyword evidence="1" id="KW-0143">Chaperone</keyword>
<dbReference type="GO" id="GO:0005783">
    <property type="term" value="C:endoplasmic reticulum"/>
    <property type="evidence" value="ECO:0007669"/>
    <property type="project" value="TreeGrafter"/>
</dbReference>
<dbReference type="SUPFAM" id="SSF46565">
    <property type="entry name" value="Chaperone J-domain"/>
    <property type="match status" value="1"/>
</dbReference>
<dbReference type="InterPro" id="IPR001623">
    <property type="entry name" value="DnaJ_domain"/>
</dbReference>
<comment type="function">
    <text evidence="4">Co-chaperone for Hsp70 protein HSPA5/BiP that acts as a key repressor of the ERN1/IRE1-mediated unfolded protein response (UPR). J domain-containing co-chaperones stimulate the ATPase activity of Hsp70 proteins and are required for efficient substrate recognition by Hsp70 proteins. In the unstressed endoplasmic reticulum, interacts with the luminal region of ERN1/IRE1 and selectively recruits HSPA5/BiP: HSPA5/BiP disrupts the dimerization of the active ERN1/IRE1 luminal region, thereby inactivating ERN1/IRE1. Also involved in endoplasmic reticulum-associated degradation (ERAD) of misfolded proteins. Required for survival of B-cell progenitors and normal antibody production.</text>
</comment>
<evidence type="ECO:0000256" key="2">
    <source>
        <dbReference type="ARBA" id="ARBA00040158"/>
    </source>
</evidence>
<organism evidence="9 11">
    <name type="scientific">Didymodactylos carnosus</name>
    <dbReference type="NCBI Taxonomy" id="1234261"/>
    <lineage>
        <taxon>Eukaryota</taxon>
        <taxon>Metazoa</taxon>
        <taxon>Spiralia</taxon>
        <taxon>Gnathifera</taxon>
        <taxon>Rotifera</taxon>
        <taxon>Eurotatoria</taxon>
        <taxon>Bdelloidea</taxon>
        <taxon>Philodinida</taxon>
        <taxon>Philodinidae</taxon>
        <taxon>Didymodactylos</taxon>
    </lineage>
</organism>
<evidence type="ECO:0000313" key="11">
    <source>
        <dbReference type="Proteomes" id="UP000663829"/>
    </source>
</evidence>
<evidence type="ECO:0000256" key="3">
    <source>
        <dbReference type="ARBA" id="ARBA00041533"/>
    </source>
</evidence>
<feature type="region of interest" description="Disordered" evidence="7">
    <location>
        <begin position="564"/>
        <end position="611"/>
    </location>
</feature>
<dbReference type="Pfam" id="PF00226">
    <property type="entry name" value="DnaJ"/>
    <property type="match status" value="1"/>
</dbReference>
<feature type="region of interest" description="Disordered" evidence="7">
    <location>
        <begin position="192"/>
        <end position="226"/>
    </location>
</feature>
<dbReference type="Gene3D" id="1.10.287.110">
    <property type="entry name" value="DnaJ domain"/>
    <property type="match status" value="1"/>
</dbReference>
<dbReference type="PANTHER" id="PTHR44360">
    <property type="entry name" value="DNAJ HOMOLOG SUBFAMILY B MEMBER 9"/>
    <property type="match status" value="1"/>
</dbReference>
<keyword evidence="6" id="KW-0175">Coiled coil</keyword>
<dbReference type="AlphaFoldDB" id="A0A814KB96"/>
<feature type="domain" description="J" evidence="8">
    <location>
        <begin position="1"/>
        <end position="77"/>
    </location>
</feature>
<protein>
    <recommendedName>
        <fullName evidence="2">DnaJ homolog subfamily B member 9</fullName>
    </recommendedName>
    <alternativeName>
        <fullName evidence="3">Endoplasmic reticulum DNA J domain-containing protein 4</fullName>
    </alternativeName>
</protein>
<feature type="compositionally biased region" description="Low complexity" evidence="7">
    <location>
        <begin position="404"/>
        <end position="429"/>
    </location>
</feature>
<dbReference type="InterPro" id="IPR051948">
    <property type="entry name" value="Hsp70_co-chaperone_J-domain"/>
</dbReference>
<feature type="compositionally biased region" description="Polar residues" evidence="7">
    <location>
        <begin position="325"/>
        <end position="340"/>
    </location>
</feature>
<evidence type="ECO:0000259" key="8">
    <source>
        <dbReference type="PROSITE" id="PS50076"/>
    </source>
</evidence>
<dbReference type="GO" id="GO:0051087">
    <property type="term" value="F:protein-folding chaperone binding"/>
    <property type="evidence" value="ECO:0007669"/>
    <property type="project" value="TreeGrafter"/>
</dbReference>